<name>I3Y9G2_THIV6</name>
<dbReference type="GO" id="GO:0016887">
    <property type="term" value="F:ATP hydrolysis activity"/>
    <property type="evidence" value="ECO:0007669"/>
    <property type="project" value="InterPro"/>
</dbReference>
<keyword evidence="3" id="KW-1185">Reference proteome</keyword>
<dbReference type="RefSeq" id="WP_014778093.1">
    <property type="nucleotide sequence ID" value="NC_018012.1"/>
</dbReference>
<protein>
    <submittedName>
        <fullName evidence="2">NACHT domain protein</fullName>
    </submittedName>
</protein>
<dbReference type="STRING" id="765911.Thivi_1653"/>
<dbReference type="SUPFAM" id="SSF52540">
    <property type="entry name" value="P-loop containing nucleoside triphosphate hydrolases"/>
    <property type="match status" value="1"/>
</dbReference>
<dbReference type="InterPro" id="IPR051396">
    <property type="entry name" value="Bact_Antivir_Def_Nuclease"/>
</dbReference>
<organism evidence="2 3">
    <name type="scientific">Thiocystis violascens (strain ATCC 17096 / DSM 198 / 6111)</name>
    <name type="common">Chromatium violascens</name>
    <dbReference type="NCBI Taxonomy" id="765911"/>
    <lineage>
        <taxon>Bacteria</taxon>
        <taxon>Pseudomonadati</taxon>
        <taxon>Pseudomonadota</taxon>
        <taxon>Gammaproteobacteria</taxon>
        <taxon>Chromatiales</taxon>
        <taxon>Chromatiaceae</taxon>
        <taxon>Thiocystis</taxon>
    </lineage>
</organism>
<reference evidence="2 3" key="1">
    <citation type="submission" date="2012-06" db="EMBL/GenBank/DDBJ databases">
        <title>Complete sequence of Thiocystis violascens DSM 198.</title>
        <authorList>
            <consortium name="US DOE Joint Genome Institute"/>
            <person name="Lucas S."/>
            <person name="Han J."/>
            <person name="Lapidus A."/>
            <person name="Cheng J.-F."/>
            <person name="Goodwin L."/>
            <person name="Pitluck S."/>
            <person name="Peters L."/>
            <person name="Ovchinnikova G."/>
            <person name="Teshima H."/>
            <person name="Detter J.C."/>
            <person name="Han C."/>
            <person name="Tapia R."/>
            <person name="Land M."/>
            <person name="Hauser L."/>
            <person name="Kyrpides N."/>
            <person name="Ivanova N."/>
            <person name="Pagani I."/>
            <person name="Vogl K."/>
            <person name="Liu Z."/>
            <person name="Frigaard N.-U."/>
            <person name="Bryant D."/>
            <person name="Woyke T."/>
        </authorList>
    </citation>
    <scope>NUCLEOTIDE SEQUENCE [LARGE SCALE GENOMIC DNA]</scope>
    <source>
        <strain evidence="3">ATCC 17096 / DSM 198 / 6111</strain>
    </source>
</reference>
<evidence type="ECO:0000313" key="2">
    <source>
        <dbReference type="EMBL" id="AFL73630.1"/>
    </source>
</evidence>
<dbReference type="Gene3D" id="3.40.50.300">
    <property type="entry name" value="P-loop containing nucleotide triphosphate hydrolases"/>
    <property type="match status" value="1"/>
</dbReference>
<sequence>MTDPQLLRVRSIQVDRLFDLFDHRVDLKLEERVTILHGPNGVGKTMLLRMVNALLDGRYSLFQQVPFRRFVLELTDDSKVELTLGPKKASRDKRNQDKARLLHLTYFHKGKEVEPYEVPANKDVVSMADAIAARIPWVNRAGDGVWTDERAGMELLAAEEIVARYRDEVPIRLLPDPGLADPVWLKELRDKVNVHLIAAQRLLRVTNDDPRRYRTGPRTIFTVLDYARDVQVRINDTMARYGQQSQSLDQSFPQRLLNSRTAMLPAETLKQRMEKLDARRADLKEIGLLDEPGSNPFDTAALSTLDPAQQSVMALYVEDTEQKLSVLDDLARRARLLLDNVNRKFHHKHIRIDRELGLVAEGEQGRPLALDALSSGEQHELVLHYDLLFRVRPNTLVLIDEPELSLHVAWQKRFLPDLLEIVETAQFDVLMATHSPFIVGDRSDLMIGLDAHLV</sequence>
<proteinExistence type="predicted"/>
<dbReference type="HOGENOM" id="CLU_033692_0_0_6"/>
<dbReference type="SMART" id="SM00382">
    <property type="entry name" value="AAA"/>
    <property type="match status" value="1"/>
</dbReference>
<dbReference type="Pfam" id="PF13304">
    <property type="entry name" value="AAA_21"/>
    <property type="match status" value="1"/>
</dbReference>
<dbReference type="InterPro" id="IPR003959">
    <property type="entry name" value="ATPase_AAA_core"/>
</dbReference>
<dbReference type="Proteomes" id="UP000006062">
    <property type="component" value="Chromosome"/>
</dbReference>
<dbReference type="GO" id="GO:0005524">
    <property type="term" value="F:ATP binding"/>
    <property type="evidence" value="ECO:0007669"/>
    <property type="project" value="InterPro"/>
</dbReference>
<accession>I3Y9G2</accession>
<dbReference type="KEGG" id="tvi:Thivi_1653"/>
<evidence type="ECO:0000259" key="1">
    <source>
        <dbReference type="SMART" id="SM00382"/>
    </source>
</evidence>
<dbReference type="InterPro" id="IPR027417">
    <property type="entry name" value="P-loop_NTPase"/>
</dbReference>
<gene>
    <name evidence="2" type="ordered locus">Thivi_1653</name>
</gene>
<dbReference type="InterPro" id="IPR003593">
    <property type="entry name" value="AAA+_ATPase"/>
</dbReference>
<dbReference type="AlphaFoldDB" id="I3Y9G2"/>
<dbReference type="PANTHER" id="PTHR43581">
    <property type="entry name" value="ATP/GTP PHOSPHATASE"/>
    <property type="match status" value="1"/>
</dbReference>
<dbReference type="eggNOG" id="COG1106">
    <property type="taxonomic scope" value="Bacteria"/>
</dbReference>
<feature type="domain" description="AAA+ ATPase" evidence="1">
    <location>
        <begin position="30"/>
        <end position="453"/>
    </location>
</feature>
<dbReference type="PANTHER" id="PTHR43581:SF2">
    <property type="entry name" value="EXCINUCLEASE ATPASE SUBUNIT"/>
    <property type="match status" value="1"/>
</dbReference>
<dbReference type="EMBL" id="CP003154">
    <property type="protein sequence ID" value="AFL73630.1"/>
    <property type="molecule type" value="Genomic_DNA"/>
</dbReference>
<dbReference type="OrthoDB" id="9815944at2"/>
<evidence type="ECO:0000313" key="3">
    <source>
        <dbReference type="Proteomes" id="UP000006062"/>
    </source>
</evidence>